<dbReference type="Pfam" id="PF01189">
    <property type="entry name" value="Methyltr_RsmB-F"/>
    <property type="match status" value="1"/>
</dbReference>
<comment type="function">
    <text evidence="1">Specifically methylates the cytosine at position 967 (m5C967) of 16S rRNA.</text>
</comment>
<dbReference type="InterPro" id="IPR023267">
    <property type="entry name" value="RCMT"/>
</dbReference>
<sequence length="466" mass="52428">MTSKKKVQIWDGNVRDAALTILLAVDKNQAYSNLLLNQTIKKYKIDAKDRALLTEITYGTLQHKYTLDYYLEPFIRTKIDLWVRWLLRLSLYQVVYLSRIPAHAAVNEAVEIAKKRGHKGIASMVNGVLRSIQRQGLRSIDEIEEPIKRLSIATSHPEWLVERLIDSYGIEVATEMLEENNVPPTLTVRVNTLKSTTQDVLNMLEEEGIQAKKSELIPECIHIIGGQVTHTECFKNGFITIQDESSMMPANVLNPKPGERVLDMCAAPGGKTTHIAEKMNNDGSILATDIHPHKLDLIEETSNRLGIEIIQTAPVDGRTAAELLQRESYDAILVDAPCSGLGVTRRKPDIKYTKREEDFESLHKIQLQLLDNAVKVLKTGGRLVYSTCTVDRLENEGTVEKFLASHPEMELMPIVNLPEDLLEKQQDGMLQVFPQDFGSDGFFVATFQKKSDKAPAHTRNALESPH</sequence>
<dbReference type="FunFam" id="3.40.50.150:FF:000257">
    <property type="entry name" value="16S rRNA methyltransferase"/>
    <property type="match status" value="1"/>
</dbReference>
<dbReference type="GO" id="GO:0003723">
    <property type="term" value="F:RNA binding"/>
    <property type="evidence" value="ECO:0007669"/>
    <property type="project" value="UniProtKB-UniRule"/>
</dbReference>
<dbReference type="Pfam" id="PF22458">
    <property type="entry name" value="RsmF-B_ferredox"/>
    <property type="match status" value="1"/>
</dbReference>
<dbReference type="InterPro" id="IPR006027">
    <property type="entry name" value="NusB_RsmB_TIM44"/>
</dbReference>
<keyword evidence="6 13" id="KW-0489">Methyltransferase</keyword>
<accession>A0A285U136</accession>
<feature type="active site" description="Nucleophile" evidence="13">
    <location>
        <position position="388"/>
    </location>
</feature>
<keyword evidence="4" id="KW-0963">Cytoplasm</keyword>
<name>A0A285U136_9BACL</name>
<dbReference type="NCBIfam" id="TIGR00446">
    <property type="entry name" value="nop2p"/>
    <property type="match status" value="1"/>
</dbReference>
<dbReference type="FunFam" id="3.30.70.1170:FF:000003">
    <property type="entry name" value="16S rRNA (Cytosine(967)-C(5))-methyltransferase RsmB"/>
    <property type="match status" value="1"/>
</dbReference>
<keyword evidence="16" id="KW-1185">Reference proteome</keyword>
<keyword evidence="8 13" id="KW-0949">S-adenosyl-L-methionine</keyword>
<reference evidence="16" key="1">
    <citation type="submission" date="2017-08" db="EMBL/GenBank/DDBJ databases">
        <authorList>
            <person name="Varghese N."/>
            <person name="Submissions S."/>
        </authorList>
    </citation>
    <scope>NUCLEOTIDE SEQUENCE [LARGE SCALE GENOMIC DNA]</scope>
    <source>
        <strain evidence="16">JC23</strain>
    </source>
</reference>
<gene>
    <name evidence="15" type="ORF">SAMN05877842_101422</name>
</gene>
<evidence type="ECO:0000313" key="15">
    <source>
        <dbReference type="EMBL" id="SOC35427.1"/>
    </source>
</evidence>
<evidence type="ECO:0000256" key="6">
    <source>
        <dbReference type="ARBA" id="ARBA00022603"/>
    </source>
</evidence>
<dbReference type="GO" id="GO:0008649">
    <property type="term" value="F:rRNA methyltransferase activity"/>
    <property type="evidence" value="ECO:0007669"/>
    <property type="project" value="InterPro"/>
</dbReference>
<comment type="similarity">
    <text evidence="13">Belongs to the class I-like SAM-binding methyltransferase superfamily. RsmB/NOP family.</text>
</comment>
<dbReference type="InterPro" id="IPR011023">
    <property type="entry name" value="Nop2p"/>
</dbReference>
<feature type="binding site" evidence="13">
    <location>
        <position position="289"/>
    </location>
    <ligand>
        <name>S-adenosyl-L-methionine</name>
        <dbReference type="ChEBI" id="CHEBI:59789"/>
    </ligand>
</feature>
<dbReference type="NCBIfam" id="NF011494">
    <property type="entry name" value="PRK14902.1"/>
    <property type="match status" value="1"/>
</dbReference>
<dbReference type="GO" id="GO:0005737">
    <property type="term" value="C:cytoplasm"/>
    <property type="evidence" value="ECO:0007669"/>
    <property type="project" value="UniProtKB-SubCell"/>
</dbReference>
<dbReference type="Proteomes" id="UP000219252">
    <property type="component" value="Unassembled WGS sequence"/>
</dbReference>
<evidence type="ECO:0000256" key="4">
    <source>
        <dbReference type="ARBA" id="ARBA00022490"/>
    </source>
</evidence>
<dbReference type="InterPro" id="IPR035926">
    <property type="entry name" value="NusB-like_sf"/>
</dbReference>
<dbReference type="PANTHER" id="PTHR22807:SF53">
    <property type="entry name" value="RIBOSOMAL RNA SMALL SUBUNIT METHYLTRANSFERASE B-RELATED"/>
    <property type="match status" value="1"/>
</dbReference>
<evidence type="ECO:0000256" key="5">
    <source>
        <dbReference type="ARBA" id="ARBA00022552"/>
    </source>
</evidence>
<dbReference type="CDD" id="cd02440">
    <property type="entry name" value="AdoMet_MTases"/>
    <property type="match status" value="1"/>
</dbReference>
<dbReference type="NCBIfam" id="TIGR00563">
    <property type="entry name" value="rsmB"/>
    <property type="match status" value="1"/>
</dbReference>
<dbReference type="OrthoDB" id="9810297at2"/>
<evidence type="ECO:0000256" key="13">
    <source>
        <dbReference type="PROSITE-ProRule" id="PRU01023"/>
    </source>
</evidence>
<dbReference type="InterPro" id="IPR001678">
    <property type="entry name" value="MeTrfase_RsmB-F_NOP2_dom"/>
</dbReference>
<dbReference type="SUPFAM" id="SSF53335">
    <property type="entry name" value="S-adenosyl-L-methionine-dependent methyltransferases"/>
    <property type="match status" value="1"/>
</dbReference>
<dbReference type="SUPFAM" id="SSF48013">
    <property type="entry name" value="NusB-like"/>
    <property type="match status" value="1"/>
</dbReference>
<dbReference type="AlphaFoldDB" id="A0A285U136"/>
<dbReference type="Gene3D" id="3.30.70.1170">
    <property type="entry name" value="Sun protein, domain 3"/>
    <property type="match status" value="1"/>
</dbReference>
<dbReference type="Gene3D" id="3.40.50.150">
    <property type="entry name" value="Vaccinia Virus protein VP39"/>
    <property type="match status" value="1"/>
</dbReference>
<dbReference type="Pfam" id="PF01029">
    <property type="entry name" value="NusB"/>
    <property type="match status" value="1"/>
</dbReference>
<evidence type="ECO:0000313" key="16">
    <source>
        <dbReference type="Proteomes" id="UP000219252"/>
    </source>
</evidence>
<evidence type="ECO:0000256" key="7">
    <source>
        <dbReference type="ARBA" id="ARBA00022679"/>
    </source>
</evidence>
<evidence type="ECO:0000256" key="10">
    <source>
        <dbReference type="ARBA" id="ARBA00030399"/>
    </source>
</evidence>
<dbReference type="EMBL" id="OBQC01000001">
    <property type="protein sequence ID" value="SOC35427.1"/>
    <property type="molecule type" value="Genomic_DNA"/>
</dbReference>
<dbReference type="GO" id="GO:0006355">
    <property type="term" value="P:regulation of DNA-templated transcription"/>
    <property type="evidence" value="ECO:0007669"/>
    <property type="project" value="InterPro"/>
</dbReference>
<evidence type="ECO:0000256" key="2">
    <source>
        <dbReference type="ARBA" id="ARBA00004496"/>
    </source>
</evidence>
<comment type="catalytic activity">
    <reaction evidence="12">
        <text>cytidine(967) in 16S rRNA + S-adenosyl-L-methionine = 5-methylcytidine(967) in 16S rRNA + S-adenosyl-L-homocysteine + H(+)</text>
        <dbReference type="Rhea" id="RHEA:42748"/>
        <dbReference type="Rhea" id="RHEA-COMP:10219"/>
        <dbReference type="Rhea" id="RHEA-COMP:10220"/>
        <dbReference type="ChEBI" id="CHEBI:15378"/>
        <dbReference type="ChEBI" id="CHEBI:57856"/>
        <dbReference type="ChEBI" id="CHEBI:59789"/>
        <dbReference type="ChEBI" id="CHEBI:74483"/>
        <dbReference type="ChEBI" id="CHEBI:82748"/>
        <dbReference type="EC" id="2.1.1.176"/>
    </reaction>
</comment>
<evidence type="ECO:0000256" key="11">
    <source>
        <dbReference type="ARBA" id="ARBA00031088"/>
    </source>
</evidence>
<organism evidence="15 16">
    <name type="scientific">Ureibacillus acetophenoni</name>
    <dbReference type="NCBI Taxonomy" id="614649"/>
    <lineage>
        <taxon>Bacteria</taxon>
        <taxon>Bacillati</taxon>
        <taxon>Bacillota</taxon>
        <taxon>Bacilli</taxon>
        <taxon>Bacillales</taxon>
        <taxon>Caryophanaceae</taxon>
        <taxon>Ureibacillus</taxon>
    </lineage>
</organism>
<keyword evidence="5" id="KW-0698">rRNA processing</keyword>
<dbReference type="InterPro" id="IPR029063">
    <property type="entry name" value="SAM-dependent_MTases_sf"/>
</dbReference>
<evidence type="ECO:0000256" key="3">
    <source>
        <dbReference type="ARBA" id="ARBA00012140"/>
    </source>
</evidence>
<keyword evidence="9 13" id="KW-0694">RNA-binding</keyword>
<dbReference type="PROSITE" id="PS51686">
    <property type="entry name" value="SAM_MT_RSMB_NOP"/>
    <property type="match status" value="1"/>
</dbReference>
<feature type="binding site" evidence="13">
    <location>
        <begin position="265"/>
        <end position="271"/>
    </location>
    <ligand>
        <name>S-adenosyl-L-methionine</name>
        <dbReference type="ChEBI" id="CHEBI:59789"/>
    </ligand>
</feature>
<evidence type="ECO:0000256" key="8">
    <source>
        <dbReference type="ARBA" id="ARBA00022691"/>
    </source>
</evidence>
<dbReference type="Gene3D" id="1.10.940.10">
    <property type="entry name" value="NusB-like"/>
    <property type="match status" value="1"/>
</dbReference>
<dbReference type="PANTHER" id="PTHR22807">
    <property type="entry name" value="NOP2 YEAST -RELATED NOL1/NOP2/FMU SUN DOMAIN-CONTAINING"/>
    <property type="match status" value="1"/>
</dbReference>
<feature type="domain" description="SAM-dependent MTase RsmB/NOP-type" evidence="14">
    <location>
        <begin position="176"/>
        <end position="450"/>
    </location>
</feature>
<comment type="subcellular location">
    <subcellularLocation>
        <location evidence="2">Cytoplasm</location>
    </subcellularLocation>
</comment>
<dbReference type="InterPro" id="IPR004573">
    <property type="entry name" value="rRNA_ssu_MeTfrase_B"/>
</dbReference>
<dbReference type="EC" id="2.1.1.176" evidence="3"/>
<dbReference type="InterPro" id="IPR054728">
    <property type="entry name" value="RsmB-like_ferredoxin"/>
</dbReference>
<evidence type="ECO:0000256" key="9">
    <source>
        <dbReference type="ARBA" id="ARBA00022884"/>
    </source>
</evidence>
<protein>
    <recommendedName>
        <fullName evidence="3">16S rRNA (cytosine(967)-C(5))-methyltransferase</fullName>
        <ecNumber evidence="3">2.1.1.176</ecNumber>
    </recommendedName>
    <alternativeName>
        <fullName evidence="10">16S rRNA m5C967 methyltransferase</fullName>
    </alternativeName>
    <alternativeName>
        <fullName evidence="11">rRNA (cytosine-C(5)-)-methyltransferase RsmB</fullName>
    </alternativeName>
</protein>
<dbReference type="RefSeq" id="WP_097147960.1">
    <property type="nucleotide sequence ID" value="NZ_OBQC01000001.1"/>
</dbReference>
<feature type="binding site" evidence="13">
    <location>
        <position position="316"/>
    </location>
    <ligand>
        <name>S-adenosyl-L-methionine</name>
        <dbReference type="ChEBI" id="CHEBI:59789"/>
    </ligand>
</feature>
<evidence type="ECO:0000256" key="12">
    <source>
        <dbReference type="ARBA" id="ARBA00047283"/>
    </source>
</evidence>
<keyword evidence="7 13" id="KW-0808">Transferase</keyword>
<dbReference type="FunFam" id="1.10.940.10:FF:000006">
    <property type="entry name" value="16S rRNA (Cytosine(967)-C(5))-methyltransferase RsmB"/>
    <property type="match status" value="1"/>
</dbReference>
<feature type="binding site" evidence="13">
    <location>
        <position position="335"/>
    </location>
    <ligand>
        <name>S-adenosyl-L-methionine</name>
        <dbReference type="ChEBI" id="CHEBI:59789"/>
    </ligand>
</feature>
<dbReference type="InterPro" id="IPR049560">
    <property type="entry name" value="MeTrfase_RsmB-F_NOP2_cat"/>
</dbReference>
<evidence type="ECO:0000259" key="14">
    <source>
        <dbReference type="PROSITE" id="PS51686"/>
    </source>
</evidence>
<evidence type="ECO:0000256" key="1">
    <source>
        <dbReference type="ARBA" id="ARBA00002724"/>
    </source>
</evidence>
<proteinExistence type="inferred from homology"/>
<dbReference type="PRINTS" id="PR02008">
    <property type="entry name" value="RCMTFAMILY"/>
</dbReference>